<keyword evidence="15" id="KW-1185">Reference proteome</keyword>
<evidence type="ECO:0000313" key="15">
    <source>
        <dbReference type="Proteomes" id="UP000518887"/>
    </source>
</evidence>
<dbReference type="GO" id="GO:0004252">
    <property type="term" value="F:serine-type endopeptidase activity"/>
    <property type="evidence" value="ECO:0007669"/>
    <property type="project" value="InterPro"/>
</dbReference>
<dbReference type="SUPFAM" id="SSF50156">
    <property type="entry name" value="PDZ domain-like"/>
    <property type="match status" value="2"/>
</dbReference>
<dbReference type="GO" id="GO:0006508">
    <property type="term" value="P:proteolysis"/>
    <property type="evidence" value="ECO:0007669"/>
    <property type="project" value="UniProtKB-KW"/>
</dbReference>
<dbReference type="InterPro" id="IPR011782">
    <property type="entry name" value="Pept_S1C_Do"/>
</dbReference>
<reference evidence="14 15" key="1">
    <citation type="submission" date="2020-08" db="EMBL/GenBank/DDBJ databases">
        <title>Genomic Encyclopedia of Type Strains, Phase IV (KMG-IV): sequencing the most valuable type-strain genomes for metagenomic binning, comparative biology and taxonomic classification.</title>
        <authorList>
            <person name="Goeker M."/>
        </authorList>
    </citation>
    <scope>NUCLEOTIDE SEQUENCE [LARGE SCALE GENOMIC DNA]</scope>
    <source>
        <strain evidence="14 15">DSM 103462</strain>
    </source>
</reference>
<protein>
    <submittedName>
        <fullName evidence="14">Do/DeqQ family serine protease</fullName>
    </submittedName>
</protein>
<keyword evidence="7" id="KW-0378">Hydrolase</keyword>
<feature type="signal peptide" evidence="12">
    <location>
        <begin position="1"/>
        <end position="20"/>
    </location>
</feature>
<dbReference type="AlphaFoldDB" id="A0A7W8G9K5"/>
<feature type="compositionally biased region" description="Basic and acidic residues" evidence="11">
    <location>
        <begin position="108"/>
        <end position="123"/>
    </location>
</feature>
<evidence type="ECO:0000256" key="11">
    <source>
        <dbReference type="SAM" id="MobiDB-lite"/>
    </source>
</evidence>
<evidence type="ECO:0000256" key="9">
    <source>
        <dbReference type="PIRSR" id="PIRSR611782-1"/>
    </source>
</evidence>
<dbReference type="Pfam" id="PF13365">
    <property type="entry name" value="Trypsin_2"/>
    <property type="match status" value="1"/>
</dbReference>
<dbReference type="PANTHER" id="PTHR22939:SF129">
    <property type="entry name" value="SERINE PROTEASE HTRA2, MITOCHONDRIAL"/>
    <property type="match status" value="1"/>
</dbReference>
<feature type="binding site" evidence="10">
    <location>
        <position position="147"/>
    </location>
    <ligand>
        <name>substrate</name>
    </ligand>
</feature>
<dbReference type="PANTHER" id="PTHR22939">
    <property type="entry name" value="SERINE PROTEASE FAMILY S1C HTRA-RELATED"/>
    <property type="match status" value="1"/>
</dbReference>
<dbReference type="PROSITE" id="PS51257">
    <property type="entry name" value="PROKAR_LIPOPROTEIN"/>
    <property type="match status" value="1"/>
</dbReference>
<accession>A0A7W8G9K5</accession>
<feature type="binding site" evidence="10">
    <location>
        <position position="177"/>
    </location>
    <ligand>
        <name>substrate</name>
    </ligand>
</feature>
<dbReference type="Pfam" id="PF13180">
    <property type="entry name" value="PDZ_2"/>
    <property type="match status" value="1"/>
</dbReference>
<evidence type="ECO:0000256" key="10">
    <source>
        <dbReference type="PIRSR" id="PIRSR611782-2"/>
    </source>
</evidence>
<dbReference type="SUPFAM" id="SSF50494">
    <property type="entry name" value="Trypsin-like serine proteases"/>
    <property type="match status" value="1"/>
</dbReference>
<dbReference type="Gene3D" id="2.30.42.10">
    <property type="match status" value="2"/>
</dbReference>
<organism evidence="14 15">
    <name type="scientific">Treponema ruminis</name>
    <dbReference type="NCBI Taxonomy" id="744515"/>
    <lineage>
        <taxon>Bacteria</taxon>
        <taxon>Pseudomonadati</taxon>
        <taxon>Spirochaetota</taxon>
        <taxon>Spirochaetia</taxon>
        <taxon>Spirochaetales</taxon>
        <taxon>Treponemataceae</taxon>
        <taxon>Treponema</taxon>
    </lineage>
</organism>
<keyword evidence="4 12" id="KW-0732">Signal</keyword>
<evidence type="ECO:0000256" key="5">
    <source>
        <dbReference type="ARBA" id="ARBA00022737"/>
    </source>
</evidence>
<comment type="subcellular location">
    <subcellularLocation>
        <location evidence="1">Periplasm</location>
    </subcellularLocation>
</comment>
<evidence type="ECO:0000259" key="13">
    <source>
        <dbReference type="PROSITE" id="PS50106"/>
    </source>
</evidence>
<evidence type="ECO:0000256" key="8">
    <source>
        <dbReference type="ARBA" id="ARBA00022825"/>
    </source>
</evidence>
<evidence type="ECO:0000256" key="12">
    <source>
        <dbReference type="SAM" id="SignalP"/>
    </source>
</evidence>
<feature type="region of interest" description="Disordered" evidence="11">
    <location>
        <begin position="104"/>
        <end position="123"/>
    </location>
</feature>
<feature type="active site" description="Charge relay system" evidence="9">
    <location>
        <position position="147"/>
    </location>
</feature>
<evidence type="ECO:0000256" key="1">
    <source>
        <dbReference type="ARBA" id="ARBA00004418"/>
    </source>
</evidence>
<evidence type="ECO:0000256" key="2">
    <source>
        <dbReference type="ARBA" id="ARBA00010541"/>
    </source>
</evidence>
<keyword evidence="8" id="KW-0720">Serine protease</keyword>
<evidence type="ECO:0000256" key="6">
    <source>
        <dbReference type="ARBA" id="ARBA00022764"/>
    </source>
</evidence>
<dbReference type="SMART" id="SM00228">
    <property type="entry name" value="PDZ"/>
    <property type="match status" value="2"/>
</dbReference>
<dbReference type="PRINTS" id="PR00834">
    <property type="entry name" value="PROTEASES2C"/>
</dbReference>
<dbReference type="GO" id="GO:0042597">
    <property type="term" value="C:periplasmic space"/>
    <property type="evidence" value="ECO:0007669"/>
    <property type="project" value="UniProtKB-SubCell"/>
</dbReference>
<sequence length="505" mass="53814">MKKITKGLLAGTAACALAFAALSLSCTRVQVQGSAATAFADTSKPAVTIPADSLKVIEALQSSFRSISSGVLPSVVEIDVTEKKEAPANPFSFDGWPFDFFFGNPNGEGERDPESRGRKREYEQKGLGSGVIVRRTGDTVYVLTNNHVAGKATNITVKLNDGQEFEGKLVGADARQDIALVSFDAKNAENVVVATLGDSDKVQTGDICLAMGAPLGYRQSVTQGIVSATGRSGDQIGNMNDFIQTDAAINQGNSGGPLVNIYGEVIGINTWIASGSGGSVGLGFALPINSVKKAIDDFISKGKITYGWLGISLVDVTDEYKKELGVKGQKGAFASQVFINSPAAKGGMQAGDYIIQINGKNVNSQSELIREVAYLPADKNAEFVVLRGGSKITLTVKIEERTEAVSNDNAKLWPGFIASPLTKKLRESLKLDDKVKGVAVTNVLEKSPAAALRIQNGDVITAVNDKKVTNLKEFYEALDLSRNKEIWFDVYNDGHTISTGRYKLN</sequence>
<gene>
    <name evidence="14" type="ORF">HNP76_001751</name>
</gene>
<dbReference type="Proteomes" id="UP000518887">
    <property type="component" value="Unassembled WGS sequence"/>
</dbReference>
<dbReference type="InterPro" id="IPR001478">
    <property type="entry name" value="PDZ"/>
</dbReference>
<keyword evidence="3 14" id="KW-0645">Protease</keyword>
<dbReference type="NCBIfam" id="TIGR02037">
    <property type="entry name" value="degP_htrA_DO"/>
    <property type="match status" value="1"/>
</dbReference>
<evidence type="ECO:0000256" key="4">
    <source>
        <dbReference type="ARBA" id="ARBA00022729"/>
    </source>
</evidence>
<keyword evidence="5" id="KW-0677">Repeat</keyword>
<dbReference type="Pfam" id="PF17820">
    <property type="entry name" value="PDZ_6"/>
    <property type="match status" value="1"/>
</dbReference>
<comment type="caution">
    <text evidence="14">The sequence shown here is derived from an EMBL/GenBank/DDBJ whole genome shotgun (WGS) entry which is preliminary data.</text>
</comment>
<dbReference type="InterPro" id="IPR001940">
    <property type="entry name" value="Peptidase_S1C"/>
</dbReference>
<dbReference type="EMBL" id="JACHFQ010000005">
    <property type="protein sequence ID" value="MBB5226378.1"/>
    <property type="molecule type" value="Genomic_DNA"/>
</dbReference>
<dbReference type="RefSeq" id="WP_184659580.1">
    <property type="nucleotide sequence ID" value="NZ_CP031518.1"/>
</dbReference>
<dbReference type="InterPro" id="IPR041489">
    <property type="entry name" value="PDZ_6"/>
</dbReference>
<dbReference type="Gene3D" id="2.40.10.120">
    <property type="match status" value="1"/>
</dbReference>
<evidence type="ECO:0000256" key="3">
    <source>
        <dbReference type="ARBA" id="ARBA00022670"/>
    </source>
</evidence>
<feature type="domain" description="PDZ" evidence="13">
    <location>
        <begin position="298"/>
        <end position="366"/>
    </location>
</feature>
<feature type="active site" description="Charge relay system" evidence="9">
    <location>
        <position position="177"/>
    </location>
</feature>
<dbReference type="InterPro" id="IPR036034">
    <property type="entry name" value="PDZ_sf"/>
</dbReference>
<feature type="binding site" evidence="10">
    <location>
        <begin position="252"/>
        <end position="254"/>
    </location>
    <ligand>
        <name>substrate</name>
    </ligand>
</feature>
<feature type="domain" description="PDZ" evidence="13">
    <location>
        <begin position="395"/>
        <end position="471"/>
    </location>
</feature>
<evidence type="ECO:0000313" key="14">
    <source>
        <dbReference type="EMBL" id="MBB5226378.1"/>
    </source>
</evidence>
<feature type="active site" description="Charge relay system" evidence="9">
    <location>
        <position position="254"/>
    </location>
</feature>
<evidence type="ECO:0000256" key="7">
    <source>
        <dbReference type="ARBA" id="ARBA00022801"/>
    </source>
</evidence>
<proteinExistence type="inferred from homology"/>
<feature type="chain" id="PRO_5030679212" evidence="12">
    <location>
        <begin position="21"/>
        <end position="505"/>
    </location>
</feature>
<name>A0A7W8G9K5_9SPIR</name>
<dbReference type="PROSITE" id="PS50106">
    <property type="entry name" value="PDZ"/>
    <property type="match status" value="2"/>
</dbReference>
<dbReference type="InterPro" id="IPR009003">
    <property type="entry name" value="Peptidase_S1_PA"/>
</dbReference>
<keyword evidence="6" id="KW-0574">Periplasm</keyword>
<comment type="similarity">
    <text evidence="2">Belongs to the peptidase S1C family.</text>
</comment>